<sequence length="174" mass="19185">MANWTLDSAHSDIEFKVKHMMISTVKGTFNEFNVTVENAGEQFETAQVQVNIQAASINTKSEQRDQHLKSGDFFDAAAYPEIKFVSTSIAKDGDDEYKITGDLTIKDVTKPATFQVEFGGLSKDPWGNQKAGYTVTGKINRTEFGLTWNAALETGGVMVSDDVKFQADLQFVIA</sequence>
<comment type="caution">
    <text evidence="2">The sequence shown here is derived from an EMBL/GenBank/DDBJ whole genome shotgun (WGS) entry which is preliminary data.</text>
</comment>
<gene>
    <name evidence="2" type="ORF">GQF63_00075</name>
</gene>
<dbReference type="SMART" id="SM00867">
    <property type="entry name" value="YceI"/>
    <property type="match status" value="1"/>
</dbReference>
<dbReference type="InterPro" id="IPR007372">
    <property type="entry name" value="Lipid/polyisoprenoid-bd_YceI"/>
</dbReference>
<feature type="domain" description="Lipid/polyisoprenoid-binding YceI-like" evidence="1">
    <location>
        <begin position="3"/>
        <end position="172"/>
    </location>
</feature>
<dbReference type="InterPro" id="IPR036761">
    <property type="entry name" value="TTHA0802/YceI-like_sf"/>
</dbReference>
<dbReference type="SUPFAM" id="SSF101874">
    <property type="entry name" value="YceI-like"/>
    <property type="match status" value="1"/>
</dbReference>
<reference evidence="2 3" key="1">
    <citation type="submission" date="2019-12" db="EMBL/GenBank/DDBJ databases">
        <authorList>
            <person name="Dong K."/>
        </authorList>
    </citation>
    <scope>NUCLEOTIDE SEQUENCE [LARGE SCALE GENOMIC DNA]</scope>
    <source>
        <strain evidence="2 3">JCM 31225</strain>
    </source>
</reference>
<dbReference type="EMBL" id="WSQA01000001">
    <property type="protein sequence ID" value="MVZ60406.1"/>
    <property type="molecule type" value="Genomic_DNA"/>
</dbReference>
<dbReference type="PANTHER" id="PTHR34406">
    <property type="entry name" value="PROTEIN YCEI"/>
    <property type="match status" value="1"/>
</dbReference>
<dbReference type="Pfam" id="PF04264">
    <property type="entry name" value="YceI"/>
    <property type="match status" value="1"/>
</dbReference>
<evidence type="ECO:0000259" key="1">
    <source>
        <dbReference type="SMART" id="SM00867"/>
    </source>
</evidence>
<dbReference type="RefSeq" id="WP_160367065.1">
    <property type="nucleotide sequence ID" value="NZ_WSQA01000001.1"/>
</dbReference>
<proteinExistence type="predicted"/>
<dbReference type="Gene3D" id="2.40.128.110">
    <property type="entry name" value="Lipid/polyisoprenoid-binding, YceI-like"/>
    <property type="match status" value="1"/>
</dbReference>
<name>A0A6N8KTM3_9SPHI</name>
<dbReference type="Proteomes" id="UP000435036">
    <property type="component" value="Unassembled WGS sequence"/>
</dbReference>
<accession>A0A6N8KTM3</accession>
<dbReference type="AlphaFoldDB" id="A0A6N8KTM3"/>
<keyword evidence="3" id="KW-1185">Reference proteome</keyword>
<evidence type="ECO:0000313" key="3">
    <source>
        <dbReference type="Proteomes" id="UP000435036"/>
    </source>
</evidence>
<organism evidence="2 3">
    <name type="scientific">Sphingobacterium humi</name>
    <dbReference type="NCBI Taxonomy" id="1796905"/>
    <lineage>
        <taxon>Bacteria</taxon>
        <taxon>Pseudomonadati</taxon>
        <taxon>Bacteroidota</taxon>
        <taxon>Sphingobacteriia</taxon>
        <taxon>Sphingobacteriales</taxon>
        <taxon>Sphingobacteriaceae</taxon>
        <taxon>Sphingobacterium</taxon>
    </lineage>
</organism>
<evidence type="ECO:0000313" key="2">
    <source>
        <dbReference type="EMBL" id="MVZ60406.1"/>
    </source>
</evidence>
<protein>
    <recommendedName>
        <fullName evidence="1">Lipid/polyisoprenoid-binding YceI-like domain-containing protein</fullName>
    </recommendedName>
</protein>
<dbReference type="OrthoDB" id="9811006at2"/>
<dbReference type="PANTHER" id="PTHR34406:SF1">
    <property type="entry name" value="PROTEIN YCEI"/>
    <property type="match status" value="1"/>
</dbReference>